<evidence type="ECO:0000259" key="6">
    <source>
        <dbReference type="PROSITE" id="PS50835"/>
    </source>
</evidence>
<reference evidence="7" key="1">
    <citation type="submission" date="2023-08" db="EMBL/GenBank/DDBJ databases">
        <title>Pelteobagrus vachellii genome.</title>
        <authorList>
            <person name="Liu H."/>
        </authorList>
    </citation>
    <scope>NUCLEOTIDE SEQUENCE</scope>
    <source>
        <strain evidence="7">PRFRI_2022a</strain>
        <tissue evidence="7">Muscle</tissue>
    </source>
</reference>
<feature type="signal peptide" evidence="5">
    <location>
        <begin position="1"/>
        <end position="19"/>
    </location>
</feature>
<keyword evidence="2 4" id="KW-0812">Transmembrane</keyword>
<dbReference type="Pfam" id="PF07686">
    <property type="entry name" value="V-set"/>
    <property type="match status" value="2"/>
</dbReference>
<dbReference type="CDD" id="cd05716">
    <property type="entry name" value="IgV_pIgR_like"/>
    <property type="match status" value="1"/>
</dbReference>
<evidence type="ECO:0000256" key="1">
    <source>
        <dbReference type="ARBA" id="ARBA00004370"/>
    </source>
</evidence>
<dbReference type="PROSITE" id="PS50835">
    <property type="entry name" value="IG_LIKE"/>
    <property type="match status" value="2"/>
</dbReference>
<dbReference type="InterPro" id="IPR013106">
    <property type="entry name" value="Ig_V-set"/>
</dbReference>
<organism evidence="7 8">
    <name type="scientific">Tachysurus vachellii</name>
    <name type="common">Darkbarbel catfish</name>
    <name type="synonym">Pelteobagrus vachellii</name>
    <dbReference type="NCBI Taxonomy" id="175792"/>
    <lineage>
        <taxon>Eukaryota</taxon>
        <taxon>Metazoa</taxon>
        <taxon>Chordata</taxon>
        <taxon>Craniata</taxon>
        <taxon>Vertebrata</taxon>
        <taxon>Euteleostomi</taxon>
        <taxon>Actinopterygii</taxon>
        <taxon>Neopterygii</taxon>
        <taxon>Teleostei</taxon>
        <taxon>Ostariophysi</taxon>
        <taxon>Siluriformes</taxon>
        <taxon>Bagridae</taxon>
        <taxon>Tachysurus</taxon>
    </lineage>
</organism>
<dbReference type="Gene3D" id="2.60.40.10">
    <property type="entry name" value="Immunoglobulins"/>
    <property type="match status" value="2"/>
</dbReference>
<dbReference type="InterPro" id="IPR003599">
    <property type="entry name" value="Ig_sub"/>
</dbReference>
<feature type="transmembrane region" description="Helical" evidence="4">
    <location>
        <begin position="256"/>
        <end position="277"/>
    </location>
</feature>
<dbReference type="SMART" id="SM00409">
    <property type="entry name" value="IG"/>
    <property type="match status" value="2"/>
</dbReference>
<sequence length="290" mass="32585">MTRLLFLVALLPQLPGVRCSVKTDKEWTVFEGKSITVPCYYMPEYTLNVKYWCHGSVYDFCSSLARTDKPDNAPSSNERITIADDPTQHMFTVTMRELKETDSGWYWCGVEIAGIWTTDSATSVYISVIQGISVVNSEVSAEEGDSVTVQCHYSKKHRQNVKKWCRSGHLRSCSFTNNGTFISESLLINDDQMDTVTVTMKHLEMRDAGWYWCGAGEHQVSVNVLVTPRSSTTALGVCTQNKLTEASVKAQNSNSYTVQCFLIVCGSLIFLLTAVLGTRRIMRGYRLLNF</sequence>
<dbReference type="AlphaFoldDB" id="A0AA88T8T8"/>
<keyword evidence="3 4" id="KW-0472">Membrane</keyword>
<dbReference type="EMBL" id="JAVHJS010000001">
    <property type="protein sequence ID" value="KAK2868308.1"/>
    <property type="molecule type" value="Genomic_DNA"/>
</dbReference>
<dbReference type="InterPro" id="IPR036179">
    <property type="entry name" value="Ig-like_dom_sf"/>
</dbReference>
<feature type="domain" description="Ig-like" evidence="6">
    <location>
        <begin position="130"/>
        <end position="223"/>
    </location>
</feature>
<evidence type="ECO:0000256" key="4">
    <source>
        <dbReference type="SAM" id="Phobius"/>
    </source>
</evidence>
<dbReference type="InterPro" id="IPR007110">
    <property type="entry name" value="Ig-like_dom"/>
</dbReference>
<gene>
    <name evidence="7" type="ORF">Q7C36_000179</name>
</gene>
<keyword evidence="5" id="KW-0732">Signal</keyword>
<comment type="subcellular location">
    <subcellularLocation>
        <location evidence="1">Membrane</location>
    </subcellularLocation>
</comment>
<accession>A0AA88T8T8</accession>
<dbReference type="SUPFAM" id="SSF48726">
    <property type="entry name" value="Immunoglobulin"/>
    <property type="match status" value="2"/>
</dbReference>
<evidence type="ECO:0000313" key="7">
    <source>
        <dbReference type="EMBL" id="KAK2868308.1"/>
    </source>
</evidence>
<dbReference type="GO" id="GO:0005886">
    <property type="term" value="C:plasma membrane"/>
    <property type="evidence" value="ECO:0007669"/>
    <property type="project" value="TreeGrafter"/>
</dbReference>
<dbReference type="GO" id="GO:0004888">
    <property type="term" value="F:transmembrane signaling receptor activity"/>
    <property type="evidence" value="ECO:0007669"/>
    <property type="project" value="TreeGrafter"/>
</dbReference>
<evidence type="ECO:0000313" key="8">
    <source>
        <dbReference type="Proteomes" id="UP001187315"/>
    </source>
</evidence>
<keyword evidence="4" id="KW-1133">Transmembrane helix</keyword>
<keyword evidence="8" id="KW-1185">Reference proteome</keyword>
<dbReference type="InterPro" id="IPR013783">
    <property type="entry name" value="Ig-like_fold"/>
</dbReference>
<evidence type="ECO:0000256" key="2">
    <source>
        <dbReference type="ARBA" id="ARBA00022692"/>
    </source>
</evidence>
<dbReference type="PANTHER" id="PTHR11860">
    <property type="entry name" value="POLYMERIC-IMMUNOGLOBULIN RECEPTOR"/>
    <property type="match status" value="1"/>
</dbReference>
<dbReference type="PANTHER" id="PTHR11860:SF87">
    <property type="entry name" value="CMRF35-LIKE MOLECULE 8"/>
    <property type="match status" value="1"/>
</dbReference>
<dbReference type="Proteomes" id="UP001187315">
    <property type="component" value="Unassembled WGS sequence"/>
</dbReference>
<comment type="caution">
    <text evidence="7">The sequence shown here is derived from an EMBL/GenBank/DDBJ whole genome shotgun (WGS) entry which is preliminary data.</text>
</comment>
<protein>
    <recommendedName>
        <fullName evidence="6">Ig-like domain-containing protein</fullName>
    </recommendedName>
</protein>
<feature type="domain" description="Ig-like" evidence="6">
    <location>
        <begin position="12"/>
        <end position="127"/>
    </location>
</feature>
<proteinExistence type="predicted"/>
<evidence type="ECO:0000256" key="3">
    <source>
        <dbReference type="ARBA" id="ARBA00023136"/>
    </source>
</evidence>
<dbReference type="InterPro" id="IPR050671">
    <property type="entry name" value="CD300_family_receptors"/>
</dbReference>
<name>A0AA88T8T8_TACVA</name>
<evidence type="ECO:0000256" key="5">
    <source>
        <dbReference type="SAM" id="SignalP"/>
    </source>
</evidence>
<feature type="chain" id="PRO_5041692809" description="Ig-like domain-containing protein" evidence="5">
    <location>
        <begin position="20"/>
        <end position="290"/>
    </location>
</feature>